<dbReference type="InterPro" id="IPR025743">
    <property type="entry name" value="TssM1_N"/>
</dbReference>
<accession>A0A518B3N1</accession>
<feature type="region of interest" description="Disordered" evidence="1">
    <location>
        <begin position="190"/>
        <end position="217"/>
    </location>
</feature>
<keyword evidence="2" id="KW-1133">Transmembrane helix</keyword>
<dbReference type="OrthoDB" id="275567at2"/>
<dbReference type="Pfam" id="PF14331">
    <property type="entry name" value="IcmF-related_N"/>
    <property type="match status" value="1"/>
</dbReference>
<organism evidence="4 5">
    <name type="scientific">Kolteria novifilia</name>
    <dbReference type="NCBI Taxonomy" id="2527975"/>
    <lineage>
        <taxon>Bacteria</taxon>
        <taxon>Pseudomonadati</taxon>
        <taxon>Planctomycetota</taxon>
        <taxon>Planctomycetia</taxon>
        <taxon>Kolteriales</taxon>
        <taxon>Kolteriaceae</taxon>
        <taxon>Kolteria</taxon>
    </lineage>
</organism>
<reference evidence="4 5" key="1">
    <citation type="submission" date="2019-02" db="EMBL/GenBank/DDBJ databases">
        <title>Deep-cultivation of Planctomycetes and their phenomic and genomic characterization uncovers novel biology.</title>
        <authorList>
            <person name="Wiegand S."/>
            <person name="Jogler M."/>
            <person name="Boedeker C."/>
            <person name="Pinto D."/>
            <person name="Vollmers J."/>
            <person name="Rivas-Marin E."/>
            <person name="Kohn T."/>
            <person name="Peeters S.H."/>
            <person name="Heuer A."/>
            <person name="Rast P."/>
            <person name="Oberbeckmann S."/>
            <person name="Bunk B."/>
            <person name="Jeske O."/>
            <person name="Meyerdierks A."/>
            <person name="Storesund J.E."/>
            <person name="Kallscheuer N."/>
            <person name="Luecker S."/>
            <person name="Lage O.M."/>
            <person name="Pohl T."/>
            <person name="Merkel B.J."/>
            <person name="Hornburger P."/>
            <person name="Mueller R.-W."/>
            <person name="Bruemmer F."/>
            <person name="Labrenz M."/>
            <person name="Spormann A.M."/>
            <person name="Op den Camp H."/>
            <person name="Overmann J."/>
            <person name="Amann R."/>
            <person name="Jetten M.S.M."/>
            <person name="Mascher T."/>
            <person name="Medema M.H."/>
            <person name="Devos D.P."/>
            <person name="Kaster A.-K."/>
            <person name="Ovreas L."/>
            <person name="Rohde M."/>
            <person name="Galperin M.Y."/>
            <person name="Jogler C."/>
        </authorList>
    </citation>
    <scope>NUCLEOTIDE SEQUENCE [LARGE SCALE GENOMIC DNA]</scope>
    <source>
        <strain evidence="4 5">Pan216</strain>
    </source>
</reference>
<sequence length="517" mass="57374">MFLVDLARRMLYAMRSILLPFKFFGKLVKKIKIPPWARYSLELTLVVVVVIGFALLNWALGLEKHLAGSGPLVLRKVWLGILALLVYLAIRLFIFIIQQLPGKAQEFPDIDDAIDAGLEALHDARVDLRDSPVYLAIGLQPDQERGLLESPLVSNDVRVVDSDLPVHWMGGDRALWVSLPGVSALSHQVKVASRRGGRRATSPPPTAQDTNVGATQGSSRFATMAGEGRFATLGAIDTDEGTDPGASDPVAPEPDKGYRSAQRISADERELDRQRVEYFVERLRELRYPVCPVNGLMVALPFSWSSSPGLSQLADSAKLDMEVLEQGLGVKCFSIAVFTGIEESEDFTAYVERLAAKEVERRCGCSFPPLVEPERADFDSAHHWLLDYFERQVYKLFRDGLGHPSNGKLFRLLETLRKSRSNFVRILTNAFPQDVADPFYFGGVYFAGMGDVGSVSRPFIDGVIAKVHRESDDVIGWNQDAIARDQRYTRLSRTVIGVVVVLTILCALLILSMVLGW</sequence>
<proteinExistence type="predicted"/>
<evidence type="ECO:0000256" key="1">
    <source>
        <dbReference type="SAM" id="MobiDB-lite"/>
    </source>
</evidence>
<feature type="compositionally biased region" description="Polar residues" evidence="1">
    <location>
        <begin position="207"/>
        <end position="217"/>
    </location>
</feature>
<dbReference type="RefSeq" id="WP_145258108.1">
    <property type="nucleotide sequence ID" value="NZ_CP036279.1"/>
</dbReference>
<keyword evidence="2" id="KW-0812">Transmembrane</keyword>
<feature type="transmembrane region" description="Helical" evidence="2">
    <location>
        <begin position="494"/>
        <end position="515"/>
    </location>
</feature>
<feature type="transmembrane region" description="Helical" evidence="2">
    <location>
        <begin position="78"/>
        <end position="97"/>
    </location>
</feature>
<evidence type="ECO:0000259" key="3">
    <source>
        <dbReference type="Pfam" id="PF14331"/>
    </source>
</evidence>
<evidence type="ECO:0000256" key="2">
    <source>
        <dbReference type="SAM" id="Phobius"/>
    </source>
</evidence>
<gene>
    <name evidence="4" type="ORF">Pan216_23870</name>
</gene>
<feature type="region of interest" description="Disordered" evidence="1">
    <location>
        <begin position="235"/>
        <end position="266"/>
    </location>
</feature>
<keyword evidence="2" id="KW-0472">Membrane</keyword>
<dbReference type="EMBL" id="CP036279">
    <property type="protein sequence ID" value="QDU61526.1"/>
    <property type="molecule type" value="Genomic_DNA"/>
</dbReference>
<dbReference type="AlphaFoldDB" id="A0A518B3N1"/>
<dbReference type="Proteomes" id="UP000317093">
    <property type="component" value="Chromosome"/>
</dbReference>
<name>A0A518B3N1_9BACT</name>
<dbReference type="KEGG" id="knv:Pan216_23870"/>
<keyword evidence="5" id="KW-1185">Reference proteome</keyword>
<evidence type="ECO:0000313" key="4">
    <source>
        <dbReference type="EMBL" id="QDU61526.1"/>
    </source>
</evidence>
<feature type="transmembrane region" description="Helical" evidence="2">
    <location>
        <begin position="36"/>
        <end position="58"/>
    </location>
</feature>
<evidence type="ECO:0000313" key="5">
    <source>
        <dbReference type="Proteomes" id="UP000317093"/>
    </source>
</evidence>
<feature type="domain" description="Type VI secretion system component TssM1 N-terminal" evidence="3">
    <location>
        <begin position="272"/>
        <end position="466"/>
    </location>
</feature>
<protein>
    <recommendedName>
        <fullName evidence="3">Type VI secretion system component TssM1 N-terminal domain-containing protein</fullName>
    </recommendedName>
</protein>